<gene>
    <name evidence="2" type="ordered locus">Ilyop_1240</name>
</gene>
<dbReference type="InterPro" id="IPR033399">
    <property type="entry name" value="TP_0789-like"/>
</dbReference>
<protein>
    <submittedName>
        <fullName evidence="2">Sigma E regulatory protein, MucB/RseB</fullName>
    </submittedName>
</protein>
<dbReference type="OrthoDB" id="9803781at2"/>
<dbReference type="Pfam" id="PF17131">
    <property type="entry name" value="LolA_like"/>
    <property type="match status" value="1"/>
</dbReference>
<evidence type="ECO:0000313" key="3">
    <source>
        <dbReference type="Proteomes" id="UP000006875"/>
    </source>
</evidence>
<dbReference type="Proteomes" id="UP000006875">
    <property type="component" value="Chromosome"/>
</dbReference>
<accession>E3H8N9</accession>
<reference evidence="2 3" key="1">
    <citation type="journal article" date="2010" name="Stand. Genomic Sci.">
        <title>Complete genome sequence of Ilyobacter polytropus type strain (CuHbu1).</title>
        <authorList>
            <person name="Sikorski J."/>
            <person name="Chertkov O."/>
            <person name="Lapidus A."/>
            <person name="Nolan M."/>
            <person name="Lucas S."/>
            <person name="Del Rio T.G."/>
            <person name="Tice H."/>
            <person name="Cheng J.F."/>
            <person name="Tapia R."/>
            <person name="Han C."/>
            <person name="Goodwin L."/>
            <person name="Pitluck S."/>
            <person name="Liolios K."/>
            <person name="Ivanova N."/>
            <person name="Mavromatis K."/>
            <person name="Mikhailova N."/>
            <person name="Pati A."/>
            <person name="Chen A."/>
            <person name="Palaniappan K."/>
            <person name="Land M."/>
            <person name="Hauser L."/>
            <person name="Chang Y.J."/>
            <person name="Jeffries C.D."/>
            <person name="Brambilla E."/>
            <person name="Yasawong M."/>
            <person name="Rohde M."/>
            <person name="Pukall R."/>
            <person name="Spring S."/>
            <person name="Goker M."/>
            <person name="Woyke T."/>
            <person name="Bristow J."/>
            <person name="Eisen J.A."/>
            <person name="Markowitz V."/>
            <person name="Hugenholtz P."/>
            <person name="Kyrpides N.C."/>
            <person name="Klenk H.P."/>
        </authorList>
    </citation>
    <scope>NUCLEOTIDE SEQUENCE [LARGE SCALE GENOMIC DNA]</scope>
    <source>
        <strain evidence="3">ATCC 51220 / DSM 2926 / LMG 16218 / CuHBu1</strain>
    </source>
</reference>
<dbReference type="RefSeq" id="WP_013387688.1">
    <property type="nucleotide sequence ID" value="NC_014632.1"/>
</dbReference>
<dbReference type="eggNOG" id="COG2834">
    <property type="taxonomic scope" value="Bacteria"/>
</dbReference>
<dbReference type="Gene3D" id="2.50.20.10">
    <property type="entry name" value="Lipoprotein localisation LolA/LolB/LppX"/>
    <property type="match status" value="1"/>
</dbReference>
<organism evidence="2 3">
    <name type="scientific">Ilyobacter polytropus (strain ATCC 51220 / DSM 2926 / LMG 16218 / CuHBu1)</name>
    <dbReference type="NCBI Taxonomy" id="572544"/>
    <lineage>
        <taxon>Bacteria</taxon>
        <taxon>Fusobacteriati</taxon>
        <taxon>Fusobacteriota</taxon>
        <taxon>Fusobacteriia</taxon>
        <taxon>Fusobacteriales</taxon>
        <taxon>Fusobacteriaceae</taxon>
        <taxon>Ilyobacter</taxon>
    </lineage>
</organism>
<name>E3H8N9_ILYPC</name>
<feature type="domain" description="Uncharacterized protein TP-0789" evidence="1">
    <location>
        <begin position="62"/>
        <end position="239"/>
    </location>
</feature>
<dbReference type="EMBL" id="CP002281">
    <property type="protein sequence ID" value="ADO83021.1"/>
    <property type="molecule type" value="Genomic_DNA"/>
</dbReference>
<dbReference type="HOGENOM" id="CLU_074356_2_0_0"/>
<dbReference type="CDD" id="cd16329">
    <property type="entry name" value="LolA_like"/>
    <property type="match status" value="1"/>
</dbReference>
<proteinExistence type="predicted"/>
<dbReference type="AlphaFoldDB" id="E3H8N9"/>
<evidence type="ECO:0000259" key="1">
    <source>
        <dbReference type="Pfam" id="PF17131"/>
    </source>
</evidence>
<dbReference type="KEGG" id="ipo:Ilyop_1240"/>
<dbReference type="STRING" id="572544.Ilyop_1240"/>
<evidence type="ECO:0000313" key="2">
    <source>
        <dbReference type="EMBL" id="ADO83021.1"/>
    </source>
</evidence>
<sequence length="241" mass="28404">MKKYLIIYLIFSIFLFGITAEEILEKVDYNMTPSSIKYDGEMIIHKKNKKFVKKMKIQAVGKNLAFIEFISPPRDKGTKYLRNGDNLWIFLPKADRTVKISGHMLRQNMMGSDISYEDQTDRTHLTDIYNSEILKETEGLYTLRLVAKEGEDTAYYMRVIEVDKENYVLKNSKMYAMSGKLLKEFYVDEIIRIKGRYYITKFRMEDKIKKGSYTELLLSDIVIDPDISDSVFTLRNLERRN</sequence>
<keyword evidence="3" id="KW-1185">Reference proteome</keyword>